<comment type="caution">
    <text evidence="2">The sequence shown here is derived from an EMBL/GenBank/DDBJ whole genome shotgun (WGS) entry which is preliminary data.</text>
</comment>
<dbReference type="Pfam" id="PF00651">
    <property type="entry name" value="BTB"/>
    <property type="match status" value="1"/>
</dbReference>
<dbReference type="Proteomes" id="UP000193467">
    <property type="component" value="Unassembled WGS sequence"/>
</dbReference>
<dbReference type="InterPro" id="IPR011333">
    <property type="entry name" value="SKP1/BTB/POZ_sf"/>
</dbReference>
<dbReference type="Gene3D" id="3.30.710.10">
    <property type="entry name" value="Potassium Channel Kv1.1, Chain A"/>
    <property type="match status" value="1"/>
</dbReference>
<dbReference type="InterPro" id="IPR000210">
    <property type="entry name" value="BTB/POZ_dom"/>
</dbReference>
<evidence type="ECO:0000259" key="1">
    <source>
        <dbReference type="PROSITE" id="PS50097"/>
    </source>
</evidence>
<name>A0A1Y2FGA2_9BASI</name>
<dbReference type="OrthoDB" id="3164835at2759"/>
<dbReference type="InParanoid" id="A0A1Y2FGA2"/>
<dbReference type="EMBL" id="MCGR01000020">
    <property type="protein sequence ID" value="ORY82968.1"/>
    <property type="molecule type" value="Genomic_DNA"/>
</dbReference>
<dbReference type="PROSITE" id="PS50097">
    <property type="entry name" value="BTB"/>
    <property type="match status" value="1"/>
</dbReference>
<dbReference type="AlphaFoldDB" id="A0A1Y2FGA2"/>
<protein>
    <recommendedName>
        <fullName evidence="1">BTB domain-containing protein</fullName>
    </recommendedName>
</protein>
<reference evidence="2 3" key="1">
    <citation type="submission" date="2016-07" db="EMBL/GenBank/DDBJ databases">
        <title>Pervasive Adenine N6-methylation of Active Genes in Fungi.</title>
        <authorList>
            <consortium name="DOE Joint Genome Institute"/>
            <person name="Mondo S.J."/>
            <person name="Dannebaum R.O."/>
            <person name="Kuo R.C."/>
            <person name="Labutti K."/>
            <person name="Haridas S."/>
            <person name="Kuo A."/>
            <person name="Salamov A."/>
            <person name="Ahrendt S.R."/>
            <person name="Lipzen A."/>
            <person name="Sullivan W."/>
            <person name="Andreopoulos W.B."/>
            <person name="Clum A."/>
            <person name="Lindquist E."/>
            <person name="Daum C."/>
            <person name="Ramamoorthy G.K."/>
            <person name="Gryganskyi A."/>
            <person name="Culley D."/>
            <person name="Magnuson J.K."/>
            <person name="James T.Y."/>
            <person name="O'Malley M.A."/>
            <person name="Stajich J.E."/>
            <person name="Spatafora J.W."/>
            <person name="Visel A."/>
            <person name="Grigoriev I.V."/>
        </authorList>
    </citation>
    <scope>NUCLEOTIDE SEQUENCE [LARGE SCALE GENOMIC DNA]</scope>
    <source>
        <strain evidence="2 3">62-1032</strain>
    </source>
</reference>
<organism evidence="2 3">
    <name type="scientific">Leucosporidium creatinivorum</name>
    <dbReference type="NCBI Taxonomy" id="106004"/>
    <lineage>
        <taxon>Eukaryota</taxon>
        <taxon>Fungi</taxon>
        <taxon>Dikarya</taxon>
        <taxon>Basidiomycota</taxon>
        <taxon>Pucciniomycotina</taxon>
        <taxon>Microbotryomycetes</taxon>
        <taxon>Leucosporidiales</taxon>
        <taxon>Leucosporidium</taxon>
    </lineage>
</organism>
<accession>A0A1Y2FGA2</accession>
<evidence type="ECO:0000313" key="3">
    <source>
        <dbReference type="Proteomes" id="UP000193467"/>
    </source>
</evidence>
<dbReference type="SUPFAM" id="SSF54695">
    <property type="entry name" value="POZ domain"/>
    <property type="match status" value="1"/>
</dbReference>
<proteinExistence type="predicted"/>
<gene>
    <name evidence="2" type="ORF">BCR35DRAFT_79752</name>
</gene>
<feature type="domain" description="BTB" evidence="1">
    <location>
        <begin position="24"/>
        <end position="93"/>
    </location>
</feature>
<keyword evidence="3" id="KW-1185">Reference proteome</keyword>
<evidence type="ECO:0000313" key="2">
    <source>
        <dbReference type="EMBL" id="ORY82968.1"/>
    </source>
</evidence>
<sequence>MSAPSSDLDGLEERTSTKFNAKDADLKLISKDRVVFRAHRLYLEAASPVFKAMFEVCRATGGAQLPSIDLEETTAGLEIGLPYVYPGRVDPFKLSRSRKDDWDVISMFDKYEIARGLEAVLTAFIQRDLLSSDGEAARRACAS</sequence>